<dbReference type="Gene3D" id="3.40.190.10">
    <property type="entry name" value="Periplasmic binding protein-like II"/>
    <property type="match status" value="1"/>
</dbReference>
<dbReference type="InterPro" id="IPR000914">
    <property type="entry name" value="SBP_5_dom"/>
</dbReference>
<dbReference type="Proteomes" id="UP000648352">
    <property type="component" value="Unassembled WGS sequence"/>
</dbReference>
<name>A0ABR8S1D4_9MICO</name>
<protein>
    <submittedName>
        <fullName evidence="4">ABC transporter substrate-binding protein</fullName>
    </submittedName>
</protein>
<dbReference type="Gene3D" id="3.90.76.10">
    <property type="entry name" value="Dipeptide-binding Protein, Domain 1"/>
    <property type="match status" value="1"/>
</dbReference>
<organism evidence="4 5">
    <name type="scientific">Microbacterium pullorum</name>
    <dbReference type="NCBI Taxonomy" id="2762236"/>
    <lineage>
        <taxon>Bacteria</taxon>
        <taxon>Bacillati</taxon>
        <taxon>Actinomycetota</taxon>
        <taxon>Actinomycetes</taxon>
        <taxon>Micrococcales</taxon>
        <taxon>Microbacteriaceae</taxon>
        <taxon>Microbacterium</taxon>
    </lineage>
</organism>
<reference evidence="4 5" key="1">
    <citation type="submission" date="2020-08" db="EMBL/GenBank/DDBJ databases">
        <title>A Genomic Blueprint of the Chicken Gut Microbiome.</title>
        <authorList>
            <person name="Gilroy R."/>
            <person name="Ravi A."/>
            <person name="Getino M."/>
            <person name="Pursley I."/>
            <person name="Horton D.L."/>
            <person name="Alikhan N.-F."/>
            <person name="Baker D."/>
            <person name="Gharbi K."/>
            <person name="Hall N."/>
            <person name="Watson M."/>
            <person name="Adriaenssens E.M."/>
            <person name="Foster-Nyarko E."/>
            <person name="Jarju S."/>
            <person name="Secka A."/>
            <person name="Antonio M."/>
            <person name="Oren A."/>
            <person name="Chaudhuri R."/>
            <person name="La Ragione R.M."/>
            <person name="Hildebrand F."/>
            <person name="Pallen M.J."/>
        </authorList>
    </citation>
    <scope>NUCLEOTIDE SEQUENCE [LARGE SCALE GENOMIC DNA]</scope>
    <source>
        <strain evidence="4 5">Sa4CUA7</strain>
    </source>
</reference>
<dbReference type="Gene3D" id="3.10.105.10">
    <property type="entry name" value="Dipeptide-binding Protein, Domain 3"/>
    <property type="match status" value="1"/>
</dbReference>
<feature type="chain" id="PRO_5045132723" evidence="2">
    <location>
        <begin position="26"/>
        <end position="505"/>
    </location>
</feature>
<evidence type="ECO:0000313" key="4">
    <source>
        <dbReference type="EMBL" id="MBD7957154.1"/>
    </source>
</evidence>
<dbReference type="SUPFAM" id="SSF53850">
    <property type="entry name" value="Periplasmic binding protein-like II"/>
    <property type="match status" value="1"/>
</dbReference>
<evidence type="ECO:0000256" key="1">
    <source>
        <dbReference type="ARBA" id="ARBA00022729"/>
    </source>
</evidence>
<dbReference type="PIRSF" id="PIRSF002741">
    <property type="entry name" value="MppA"/>
    <property type="match status" value="1"/>
</dbReference>
<keyword evidence="5" id="KW-1185">Reference proteome</keyword>
<dbReference type="PANTHER" id="PTHR30290:SF38">
    <property type="entry name" value="D,D-DIPEPTIDE-BINDING PERIPLASMIC PROTEIN DDPA-RELATED"/>
    <property type="match status" value="1"/>
</dbReference>
<accession>A0ABR8S1D4</accession>
<evidence type="ECO:0000259" key="3">
    <source>
        <dbReference type="Pfam" id="PF00496"/>
    </source>
</evidence>
<dbReference type="Pfam" id="PF00496">
    <property type="entry name" value="SBP_bac_5"/>
    <property type="match status" value="1"/>
</dbReference>
<feature type="signal peptide" evidence="2">
    <location>
        <begin position="1"/>
        <end position="25"/>
    </location>
</feature>
<dbReference type="RefSeq" id="WP_191718288.1">
    <property type="nucleotide sequence ID" value="NZ_JACSQP010000003.1"/>
</dbReference>
<dbReference type="EMBL" id="JACSQP010000003">
    <property type="protein sequence ID" value="MBD7957154.1"/>
    <property type="molecule type" value="Genomic_DNA"/>
</dbReference>
<proteinExistence type="predicted"/>
<dbReference type="PROSITE" id="PS51257">
    <property type="entry name" value="PROKAR_LIPOPROTEIN"/>
    <property type="match status" value="1"/>
</dbReference>
<keyword evidence="1 2" id="KW-0732">Signal</keyword>
<dbReference type="PANTHER" id="PTHR30290">
    <property type="entry name" value="PERIPLASMIC BINDING COMPONENT OF ABC TRANSPORTER"/>
    <property type="match status" value="1"/>
</dbReference>
<comment type="caution">
    <text evidence="4">The sequence shown here is derived from an EMBL/GenBank/DDBJ whole genome shotgun (WGS) entry which is preliminary data.</text>
</comment>
<feature type="domain" description="Solute-binding protein family 5" evidence="3">
    <location>
        <begin position="85"/>
        <end position="409"/>
    </location>
</feature>
<evidence type="ECO:0000256" key="2">
    <source>
        <dbReference type="SAM" id="SignalP"/>
    </source>
</evidence>
<sequence>MLRRTSLAAAALLATGALLLTACSAAEAPAPTTSAVADPDASVAVRLVSEPGNLDIRETAGAALDQLLIDNVYQGLVSRTPEQDIVPALASDYEVSPDGLTYTFTLREGVVFHDGQPLTPQDVIWSLTQVRDTASYRDSARLAGVTGITANGQDIVLTLAEPDSSLLWNLTGRAGLILKEGDTTDRKTAANGTGPFTLASWKQGDSVTLARFADYWGDPAGAAEVVFAYIPETQAALNAALAGEVDVVTGFDANLTEQIEANGDFTVEIGASTDKGTLAMNAGEGPLADVKVRQAIRQAIDHDAIVEALGAGQTMYGPIPELDPGYEDLSELVPHDPEAARELLAEAGYDEGDDLELTLTLPSFYGTTVSQILVSNLHDVGITLKVNAVEFSSWLNDVYMNRDYELSFVLHTEAHDFENWANPEYYFAYDDAEVQELFAQSLAATDEAEAADLLAEAARIVSEDHAADWLYNGASVVAVGANITGMPTVNVNERLNLVELTKSEG</sequence>
<dbReference type="InterPro" id="IPR039424">
    <property type="entry name" value="SBP_5"/>
</dbReference>
<evidence type="ECO:0000313" key="5">
    <source>
        <dbReference type="Proteomes" id="UP000648352"/>
    </source>
</evidence>
<dbReference type="InterPro" id="IPR030678">
    <property type="entry name" value="Peptide/Ni-bd"/>
</dbReference>
<gene>
    <name evidence="4" type="ORF">H9651_05860</name>
</gene>